<dbReference type="Gene3D" id="3.40.50.720">
    <property type="entry name" value="NAD(P)-binding Rossmann-like Domain"/>
    <property type="match status" value="1"/>
</dbReference>
<feature type="domain" description="DUF1731" evidence="3">
    <location>
        <begin position="258"/>
        <end position="304"/>
    </location>
</feature>
<dbReference type="SUPFAM" id="SSF51735">
    <property type="entry name" value="NAD(P)-binding Rossmann-fold domains"/>
    <property type="match status" value="1"/>
</dbReference>
<reference evidence="4 5" key="1">
    <citation type="submission" date="2018-11" db="EMBL/GenBank/DDBJ databases">
        <authorList>
            <person name="Criscuolo A."/>
        </authorList>
    </citation>
    <scope>NUCLEOTIDE SEQUENCE [LARGE SCALE GENOMIC DNA]</scope>
    <source>
        <strain evidence="4">AT11b</strain>
    </source>
</reference>
<evidence type="ECO:0000313" key="4">
    <source>
        <dbReference type="EMBL" id="VDC32895.1"/>
    </source>
</evidence>
<evidence type="ECO:0000256" key="1">
    <source>
        <dbReference type="ARBA" id="ARBA00009353"/>
    </source>
</evidence>
<dbReference type="PANTHER" id="PTHR11092">
    <property type="entry name" value="SUGAR NUCLEOTIDE EPIMERASE RELATED"/>
    <property type="match status" value="1"/>
</dbReference>
<name>A0A3P5XRA6_9MICC</name>
<dbReference type="Pfam" id="PF08338">
    <property type="entry name" value="DUF1731"/>
    <property type="match status" value="1"/>
</dbReference>
<evidence type="ECO:0000259" key="3">
    <source>
        <dbReference type="Pfam" id="PF08338"/>
    </source>
</evidence>
<dbReference type="PANTHER" id="PTHR11092:SF0">
    <property type="entry name" value="EPIMERASE FAMILY PROTEIN SDR39U1"/>
    <property type="match status" value="1"/>
</dbReference>
<dbReference type="InterPro" id="IPR001509">
    <property type="entry name" value="Epimerase_deHydtase"/>
</dbReference>
<sequence>MRIVMAGASGLIGTHMSATFRAAGHDVVALVRREPSSSAEVRWDPATGDLNPAALAGADAVVNLSGAGIGDRPWTKKRVAEIFSSRVDATKTLAAAMHQMDVPPATFLSQSASGYYGDAGNTVLRETAPAGSAMLSRVCLAWEDAAHEAPDGVRVVTPRTGVVFSRTGGALGKLLPLLKLGVGGPLGNGRQFWPWITLPDISSAFLFLLTGPTAGSPTGGAGDSVVGPANLCAPEQADVDAIVAALAKALHRPAILRVPAPVLRLLMQDLAEELLLSSQRMEPTVLSAAGFTWQQPTLASAAAWVAGKD</sequence>
<dbReference type="OrthoDB" id="9801773at2"/>
<dbReference type="InterPro" id="IPR013549">
    <property type="entry name" value="DUF1731"/>
</dbReference>
<keyword evidence="5" id="KW-1185">Reference proteome</keyword>
<protein>
    <submittedName>
        <fullName evidence="4">Epimerase family protein</fullName>
    </submittedName>
</protein>
<feature type="domain" description="NAD-dependent epimerase/dehydratase" evidence="2">
    <location>
        <begin position="3"/>
        <end position="215"/>
    </location>
</feature>
<dbReference type="InterPro" id="IPR010099">
    <property type="entry name" value="SDR39U1"/>
</dbReference>
<evidence type="ECO:0000259" key="2">
    <source>
        <dbReference type="Pfam" id="PF01370"/>
    </source>
</evidence>
<accession>A0A3P5XRA6</accession>
<dbReference type="EMBL" id="UXAU01000041">
    <property type="protein sequence ID" value="VDC32895.1"/>
    <property type="molecule type" value="Genomic_DNA"/>
</dbReference>
<evidence type="ECO:0000313" key="5">
    <source>
        <dbReference type="Proteomes" id="UP000280861"/>
    </source>
</evidence>
<dbReference type="InterPro" id="IPR036291">
    <property type="entry name" value="NAD(P)-bd_dom_sf"/>
</dbReference>
<dbReference type="Pfam" id="PF01370">
    <property type="entry name" value="Epimerase"/>
    <property type="match status" value="1"/>
</dbReference>
<dbReference type="RefSeq" id="WP_124093254.1">
    <property type="nucleotide sequence ID" value="NZ_CBCRYA010000009.1"/>
</dbReference>
<comment type="similarity">
    <text evidence="1">Belongs to the NAD(P)-dependent epimerase/dehydratase family. SDR39U1 subfamily.</text>
</comment>
<dbReference type="NCBIfam" id="TIGR01777">
    <property type="entry name" value="yfcH"/>
    <property type="match status" value="1"/>
</dbReference>
<gene>
    <name evidence="4" type="ORF">PSET11_03181</name>
</gene>
<dbReference type="Proteomes" id="UP000280861">
    <property type="component" value="Unassembled WGS sequence"/>
</dbReference>
<organism evidence="4 5">
    <name type="scientific">Arthrobacter ulcerisalmonis</name>
    <dbReference type="NCBI Taxonomy" id="2483813"/>
    <lineage>
        <taxon>Bacteria</taxon>
        <taxon>Bacillati</taxon>
        <taxon>Actinomycetota</taxon>
        <taxon>Actinomycetes</taxon>
        <taxon>Micrococcales</taxon>
        <taxon>Micrococcaceae</taxon>
        <taxon>Arthrobacter</taxon>
    </lineage>
</organism>
<proteinExistence type="inferred from homology"/>
<dbReference type="AlphaFoldDB" id="A0A3P5XRA6"/>